<dbReference type="AlphaFoldDB" id="A0A1Y5RNT9"/>
<keyword evidence="1" id="KW-0472">Membrane</keyword>
<evidence type="ECO:0000313" key="3">
    <source>
        <dbReference type="Proteomes" id="UP000193623"/>
    </source>
</evidence>
<sequence length="45" mass="4978">MALAALFTFGTPSPWWVLVLLFFAPDLSFIAYGIGLRVGAWAYNI</sequence>
<proteinExistence type="predicted"/>
<keyword evidence="3" id="KW-1185">Reference proteome</keyword>
<dbReference type="EMBL" id="FWFT01000001">
    <property type="protein sequence ID" value="SLN19086.1"/>
    <property type="molecule type" value="Genomic_DNA"/>
</dbReference>
<reference evidence="2 3" key="1">
    <citation type="submission" date="2017-03" db="EMBL/GenBank/DDBJ databases">
        <authorList>
            <person name="Afonso C.L."/>
            <person name="Miller P.J."/>
            <person name="Scott M.A."/>
            <person name="Spackman E."/>
            <person name="Goraichik I."/>
            <person name="Dimitrov K.M."/>
            <person name="Suarez D.L."/>
            <person name="Swayne D.E."/>
        </authorList>
    </citation>
    <scope>NUCLEOTIDE SEQUENCE [LARGE SCALE GENOMIC DNA]</scope>
    <source>
        <strain evidence="2 3">CECT 8397</strain>
    </source>
</reference>
<gene>
    <name evidence="2" type="ORF">PSJ8397_00648</name>
</gene>
<keyword evidence="1" id="KW-0812">Transmembrane</keyword>
<name>A0A1Y5RNT9_9RHOB</name>
<feature type="transmembrane region" description="Helical" evidence="1">
    <location>
        <begin position="15"/>
        <end position="35"/>
    </location>
</feature>
<dbReference type="Pfam" id="PF14079">
    <property type="entry name" value="DUF4260"/>
    <property type="match status" value="1"/>
</dbReference>
<protein>
    <submittedName>
        <fullName evidence="2">Uncharacterized protein</fullName>
    </submittedName>
</protein>
<evidence type="ECO:0000313" key="2">
    <source>
        <dbReference type="EMBL" id="SLN19086.1"/>
    </source>
</evidence>
<dbReference type="Proteomes" id="UP000193623">
    <property type="component" value="Unassembled WGS sequence"/>
</dbReference>
<organism evidence="2 3">
    <name type="scientific">Pseudooctadecabacter jejudonensis</name>
    <dbReference type="NCBI Taxonomy" id="1391910"/>
    <lineage>
        <taxon>Bacteria</taxon>
        <taxon>Pseudomonadati</taxon>
        <taxon>Pseudomonadota</taxon>
        <taxon>Alphaproteobacteria</taxon>
        <taxon>Rhodobacterales</taxon>
        <taxon>Paracoccaceae</taxon>
        <taxon>Pseudooctadecabacter</taxon>
    </lineage>
</organism>
<accession>A0A1Y5RNT9</accession>
<evidence type="ECO:0000256" key="1">
    <source>
        <dbReference type="SAM" id="Phobius"/>
    </source>
</evidence>
<keyword evidence="1" id="KW-1133">Transmembrane helix</keyword>
<dbReference type="InterPro" id="IPR025356">
    <property type="entry name" value="DUF4260"/>
</dbReference>